<dbReference type="Pfam" id="PF24436">
    <property type="entry name" value="INTS7_N"/>
    <property type="match status" value="1"/>
</dbReference>
<dbReference type="InterPro" id="IPR055195">
    <property type="entry name" value="INTS7_C_plant"/>
</dbReference>
<dbReference type="RefSeq" id="XP_015893700.3">
    <property type="nucleotide sequence ID" value="XM_016038214.4"/>
</dbReference>
<evidence type="ECO:0000256" key="5">
    <source>
        <dbReference type="ARBA" id="ARBA00023242"/>
    </source>
</evidence>
<keyword evidence="5" id="KW-0539">Nucleus</keyword>
<dbReference type="Pfam" id="PF24437">
    <property type="entry name" value="INTS7_HB"/>
    <property type="match status" value="1"/>
</dbReference>
<keyword evidence="9" id="KW-1185">Reference proteome</keyword>
<organism evidence="9 10">
    <name type="scientific">Ziziphus jujuba</name>
    <name type="common">Chinese jujube</name>
    <name type="synonym">Ziziphus sativa</name>
    <dbReference type="NCBI Taxonomy" id="326968"/>
    <lineage>
        <taxon>Eukaryota</taxon>
        <taxon>Viridiplantae</taxon>
        <taxon>Streptophyta</taxon>
        <taxon>Embryophyta</taxon>
        <taxon>Tracheophyta</taxon>
        <taxon>Spermatophyta</taxon>
        <taxon>Magnoliopsida</taxon>
        <taxon>eudicotyledons</taxon>
        <taxon>Gunneridae</taxon>
        <taxon>Pentapetalae</taxon>
        <taxon>rosids</taxon>
        <taxon>fabids</taxon>
        <taxon>Rosales</taxon>
        <taxon>Rhamnaceae</taxon>
        <taxon>Paliureae</taxon>
        <taxon>Ziziphus</taxon>
    </lineage>
</organism>
<dbReference type="GO" id="GO:0032039">
    <property type="term" value="C:integrator complex"/>
    <property type="evidence" value="ECO:0007669"/>
    <property type="project" value="InterPro"/>
</dbReference>
<feature type="domain" description="Integrator complex subunit 7-like C-terminal" evidence="6">
    <location>
        <begin position="970"/>
        <end position="1145"/>
    </location>
</feature>
<dbReference type="FunCoup" id="A0A6P4AEH4">
    <property type="interactions" value="2184"/>
</dbReference>
<dbReference type="GeneID" id="107427819"/>
<evidence type="ECO:0000256" key="1">
    <source>
        <dbReference type="ARBA" id="ARBA00004123"/>
    </source>
</evidence>
<feature type="domain" description="Integrator complex subunit 7 helical bundle" evidence="8">
    <location>
        <begin position="627"/>
        <end position="823"/>
    </location>
</feature>
<dbReference type="PANTHER" id="PTHR13322:SF2">
    <property type="entry name" value="INTEGRATOR COMPLEX SUBUNIT 7"/>
    <property type="match status" value="1"/>
</dbReference>
<feature type="domain" description="Integrator complex subunit 7 N-terminal" evidence="7">
    <location>
        <begin position="14"/>
        <end position="466"/>
    </location>
</feature>
<dbReference type="InterPro" id="IPR056517">
    <property type="entry name" value="INTS7_HB"/>
</dbReference>
<dbReference type="GO" id="GO:0005737">
    <property type="term" value="C:cytoplasm"/>
    <property type="evidence" value="ECO:0007669"/>
    <property type="project" value="UniProtKB-SubCell"/>
</dbReference>
<dbReference type="InParanoid" id="A0A6P4AEH4"/>
<dbReference type="Pfam" id="PF22966">
    <property type="entry name" value="INTS7_C_plants"/>
    <property type="match status" value="1"/>
</dbReference>
<dbReference type="InterPro" id="IPR056516">
    <property type="entry name" value="INTS7_N"/>
</dbReference>
<dbReference type="KEGG" id="zju:107427819"/>
<comment type="subcellular location">
    <subcellularLocation>
        <location evidence="2">Cytoplasm</location>
    </subcellularLocation>
    <subcellularLocation>
        <location evidence="1">Nucleus</location>
    </subcellularLocation>
</comment>
<gene>
    <name evidence="10" type="primary">LOC107427819</name>
</gene>
<reference evidence="10" key="1">
    <citation type="submission" date="2025-08" db="UniProtKB">
        <authorList>
            <consortium name="RefSeq"/>
        </authorList>
    </citation>
    <scope>IDENTIFICATION</scope>
    <source>
        <tissue evidence="10">Seedling</tissue>
    </source>
</reference>
<comment type="similarity">
    <text evidence="3">Belongs to the Integrator subunit 7 family.</text>
</comment>
<evidence type="ECO:0000259" key="8">
    <source>
        <dbReference type="Pfam" id="PF24437"/>
    </source>
</evidence>
<protein>
    <submittedName>
        <fullName evidence="10">Uncharacterized protein LOC107427819 isoform X1</fullName>
    </submittedName>
</protein>
<accession>A0A6P4AEH4</accession>
<dbReference type="InterPro" id="IPR033060">
    <property type="entry name" value="INTS7"/>
</dbReference>
<dbReference type="Proteomes" id="UP001652623">
    <property type="component" value="Chromosome 9"/>
</dbReference>
<evidence type="ECO:0000259" key="6">
    <source>
        <dbReference type="Pfam" id="PF22966"/>
    </source>
</evidence>
<evidence type="ECO:0000259" key="7">
    <source>
        <dbReference type="Pfam" id="PF24436"/>
    </source>
</evidence>
<evidence type="ECO:0000256" key="2">
    <source>
        <dbReference type="ARBA" id="ARBA00004496"/>
    </source>
</evidence>
<dbReference type="SUPFAM" id="SSF48371">
    <property type="entry name" value="ARM repeat"/>
    <property type="match status" value="1"/>
</dbReference>
<proteinExistence type="inferred from homology"/>
<dbReference type="InterPro" id="IPR016024">
    <property type="entry name" value="ARM-type_fold"/>
</dbReference>
<name>A0A6P4AEH4_ZIZJJ</name>
<keyword evidence="4" id="KW-0963">Cytoplasm</keyword>
<evidence type="ECO:0000256" key="4">
    <source>
        <dbReference type="ARBA" id="ARBA00022490"/>
    </source>
</evidence>
<sequence>MERTSAACAMEWSIELEKGLRSKLPGRPLEAISQFGSRLQLWSQDPEPTLAAYHMFDLIPGEDRLFANAILLRLAEAFRVGDEKTRVCVVKVFLSEYKQRCKQKGKGYKGLLSKSRVHNQLELLNRVKAVFDNGDVNSRALALALYGCWADFANDKADIRYLVLSSLVSPHVLEVKASLFAAGCFCKLSDDFPYILLEMLPNMMALSETLLAIRVAGARVFAKMDHTYSIAKKAYKTGLQLFLDTSEEDFQVAMLVSLSKLASMSMMLISEQVEFLFSFLNQEKSLRVRATALRCLLFIISKRACQFPVNAYMIKALSIMVDEPELPLTMQCEALCILHKMLLYAVLPDLSGDLLEFVKLSTIIENASLSPVMSKSLLAFNVLVELSIKLKESRETNFCCSSPTLSKVISLITNRITLLVKPFLDLYQTETLFYQEVKNLLNLLLLIVGEDPDLGVIVLDHIFILIRFLSIMDDNLMASTQADKLGHDVVEIKGKRGTVTRLKLVYIVYRFVVTFLESLKEAAAITTLVFDKVKLLVENICDCNLFDCHTHTIYSLLLHCRVIWGLNVNGSSESSSLFSNLGASRDSYLVEHELITITFAKKLVTENNKWPAYKVGIYSACQGAWFMATFIFQQLIMQVHSDSCHCWLKSLLQFADSERKFELLMLSKQDLSLATWLESKISPLANGNEDNINKPDFRKEFEGVYNSICSSQETLEVASTASQEFYFQRWFLSLRVKLLQAVTDVLKTLGTTRFVRECIGNNGHHDESLMVEFWVSLQQITQISPQLNSLAKEFDLVTTSFCDMDRNSSKIISALALSCSLLAFITSFALFIPNLPETFTICGLENPENGLPAHLVQNLAKRLWHLDHEISTNLCQLVETSGQIKSCFHLQSRKQEYDNGCEARHVLAVCNYAVSGVVCLISDGNKSNDEETILQVIKDGLQLLFTTLTMWMQVPFRTPKHYFRLRPRIGSELFVVSETKNREGIYILPGYHLSLSICLQLRNIPSDILVCVTKLYCMLECRIPFQEPKTSQENNEQSRRGYKFWENNNMVELNDKLFRYVTECSMKRSNKGKHCGRVYNDGGCVNSFVCFKPNKRGQGFSSCLLDISGFPVGSYRIKWHSCCIDNEGNYWSLIPLNAGPIVTVQKSMVVA</sequence>
<evidence type="ECO:0000313" key="10">
    <source>
        <dbReference type="RefSeq" id="XP_015893700.3"/>
    </source>
</evidence>
<dbReference type="PANTHER" id="PTHR13322">
    <property type="entry name" value="C1ORF73 PROTEIN"/>
    <property type="match status" value="1"/>
</dbReference>
<evidence type="ECO:0000256" key="3">
    <source>
        <dbReference type="ARBA" id="ARBA00008565"/>
    </source>
</evidence>
<dbReference type="AlphaFoldDB" id="A0A6P4AEH4"/>
<dbReference type="GO" id="GO:0034472">
    <property type="term" value="P:snRNA 3'-end processing"/>
    <property type="evidence" value="ECO:0007669"/>
    <property type="project" value="TreeGrafter"/>
</dbReference>
<evidence type="ECO:0000313" key="9">
    <source>
        <dbReference type="Proteomes" id="UP001652623"/>
    </source>
</evidence>